<sequence>MVEEATDEDILGFQSYTIQNINSNLNKGSDIQQYKMTHVRIDRLNNRQMHLDVMCFPTLFLTGRFGEYHPRPVNLNLAEYIKSRILSEESRYRLCHSYLYYYLRIKQIKELKGGIFKLLNTVKGPSMTTAHFVDQVETNGELLEKRLCTMMNTVRGSNQYWYLRRSEVKRMIAEFGSPNFFLTFSCVEYTPDDKREYLHKVDTVPPLYNTCKLCTEDPVSVSRQFSLKFNKMFNKVLIKGQVLGQVREFYYKKEYQARGLLTITVKSK</sequence>
<feature type="domain" description="Helitron helicase-like" evidence="1">
    <location>
        <begin position="136"/>
        <end position="261"/>
    </location>
</feature>
<organism evidence="2">
    <name type="scientific">Amphimedon queenslandica</name>
    <name type="common">Sponge</name>
    <dbReference type="NCBI Taxonomy" id="400682"/>
    <lineage>
        <taxon>Eukaryota</taxon>
        <taxon>Metazoa</taxon>
        <taxon>Porifera</taxon>
        <taxon>Demospongiae</taxon>
        <taxon>Heteroscleromorpha</taxon>
        <taxon>Haplosclerida</taxon>
        <taxon>Niphatidae</taxon>
        <taxon>Amphimedon</taxon>
    </lineage>
</organism>
<accession>A0A1X7UMT8</accession>
<reference evidence="2" key="1">
    <citation type="submission" date="2017-05" db="UniProtKB">
        <authorList>
            <consortium name="EnsemblMetazoa"/>
        </authorList>
    </citation>
    <scope>IDENTIFICATION</scope>
</reference>
<dbReference type="InterPro" id="IPR025476">
    <property type="entry name" value="Helitron_helicase-like"/>
</dbReference>
<dbReference type="eggNOG" id="KOG0987">
    <property type="taxonomic scope" value="Eukaryota"/>
</dbReference>
<name>A0A1X7UMT8_AMPQE</name>
<evidence type="ECO:0000313" key="2">
    <source>
        <dbReference type="EnsemblMetazoa" id="Aqu2.1.29295_001"/>
    </source>
</evidence>
<proteinExistence type="predicted"/>
<evidence type="ECO:0000259" key="1">
    <source>
        <dbReference type="Pfam" id="PF14214"/>
    </source>
</evidence>
<protein>
    <recommendedName>
        <fullName evidence="1">Helitron helicase-like domain-containing protein</fullName>
    </recommendedName>
</protein>
<dbReference type="Pfam" id="PF14214">
    <property type="entry name" value="Helitron_like_N"/>
    <property type="match status" value="1"/>
</dbReference>
<dbReference type="AlphaFoldDB" id="A0A1X7UMT8"/>
<dbReference type="EnsemblMetazoa" id="Aqu2.1.29295_001">
    <property type="protein sequence ID" value="Aqu2.1.29295_001"/>
    <property type="gene ID" value="Aqu2.1.29295"/>
</dbReference>
<dbReference type="InParanoid" id="A0A1X7UMT8"/>